<dbReference type="InterPro" id="IPR000271">
    <property type="entry name" value="Ribosomal_bL34"/>
</dbReference>
<dbReference type="HAMAP" id="MF_00391">
    <property type="entry name" value="Ribosomal_bL34"/>
    <property type="match status" value="1"/>
</dbReference>
<dbReference type="PANTHER" id="PTHR14503:SF4">
    <property type="entry name" value="LARGE RIBOSOMAL SUBUNIT PROTEIN BL34M"/>
    <property type="match status" value="1"/>
</dbReference>
<keyword evidence="2 5" id="KW-0689">Ribosomal protein</keyword>
<dbReference type="Pfam" id="PF00468">
    <property type="entry name" value="Ribosomal_L34"/>
    <property type="match status" value="1"/>
</dbReference>
<dbReference type="EMBL" id="CAGS01000181">
    <property type="protein sequence ID" value="CCF83696.1"/>
    <property type="molecule type" value="Genomic_DNA"/>
</dbReference>
<dbReference type="InterPro" id="IPR020939">
    <property type="entry name" value="Ribosomal_bL34_CS"/>
</dbReference>
<dbReference type="PROSITE" id="PS00784">
    <property type="entry name" value="RIBOSOMAL_L34"/>
    <property type="match status" value="1"/>
</dbReference>
<comment type="similarity">
    <text evidence="1 5">Belongs to the bacterial ribosomal protein bL34 family.</text>
</comment>
<keyword evidence="3 5" id="KW-0687">Ribonucleoprotein</keyword>
<evidence type="ECO:0000256" key="6">
    <source>
        <dbReference type="SAM" id="MobiDB-lite"/>
    </source>
</evidence>
<gene>
    <name evidence="5 7" type="primary">rpmH</name>
    <name evidence="7" type="ORF">NITHO_2610008</name>
</gene>
<evidence type="ECO:0000256" key="1">
    <source>
        <dbReference type="ARBA" id="ARBA00010111"/>
    </source>
</evidence>
<dbReference type="GO" id="GO:0003735">
    <property type="term" value="F:structural constituent of ribosome"/>
    <property type="evidence" value="ECO:0007669"/>
    <property type="project" value="InterPro"/>
</dbReference>
<evidence type="ECO:0000256" key="4">
    <source>
        <dbReference type="ARBA" id="ARBA00035177"/>
    </source>
</evidence>
<dbReference type="PANTHER" id="PTHR14503">
    <property type="entry name" value="MITOCHONDRIAL RIBOSOMAL PROTEIN 34 FAMILY MEMBER"/>
    <property type="match status" value="1"/>
</dbReference>
<evidence type="ECO:0000256" key="3">
    <source>
        <dbReference type="ARBA" id="ARBA00023274"/>
    </source>
</evidence>
<dbReference type="GO" id="GO:0005840">
    <property type="term" value="C:ribosome"/>
    <property type="evidence" value="ECO:0007669"/>
    <property type="project" value="UniProtKB-KW"/>
</dbReference>
<sequence length="54" mass="6413">MPKRTYQPKRIPRKREHGFLKRMATRGGRAVLAARRRKGRHSLTVCDEKKPTQR</sequence>
<proteinExistence type="inferred from homology"/>
<protein>
    <recommendedName>
        <fullName evidence="4 5">Large ribosomal subunit protein bL34</fullName>
    </recommendedName>
</protein>
<dbReference type="GO" id="GO:0006412">
    <property type="term" value="P:translation"/>
    <property type="evidence" value="ECO:0007669"/>
    <property type="project" value="UniProtKB-UniRule"/>
</dbReference>
<name>I4EG84_9BACT</name>
<evidence type="ECO:0000313" key="8">
    <source>
        <dbReference type="Proteomes" id="UP000004221"/>
    </source>
</evidence>
<keyword evidence="8" id="KW-1185">Reference proteome</keyword>
<dbReference type="AlphaFoldDB" id="I4EG84"/>
<dbReference type="GO" id="GO:1990904">
    <property type="term" value="C:ribonucleoprotein complex"/>
    <property type="evidence" value="ECO:0007669"/>
    <property type="project" value="UniProtKB-KW"/>
</dbReference>
<reference evidence="7 8" key="1">
    <citation type="journal article" date="2012" name="ISME J.">
        <title>Nitrification expanded: discovery, physiology and genomics of a nitrite-oxidizing bacterium from the phylum Chloroflexi.</title>
        <authorList>
            <person name="Sorokin D.Y."/>
            <person name="Lucker S."/>
            <person name="Vejmelkova D."/>
            <person name="Kostrikina N.A."/>
            <person name="Kleerebezem R."/>
            <person name="Rijpstra W.I."/>
            <person name="Damste J.S."/>
            <person name="Le Paslier D."/>
            <person name="Muyzer G."/>
            <person name="Wagner M."/>
            <person name="van Loosdrecht M.C."/>
            <person name="Daims H."/>
        </authorList>
    </citation>
    <scope>NUCLEOTIDE SEQUENCE [LARGE SCALE GENOMIC DNA]</scope>
    <source>
        <strain evidence="8">none</strain>
    </source>
</reference>
<dbReference type="RefSeq" id="WP_008477227.1">
    <property type="nucleotide sequence ID" value="NZ_CAGS01000181.1"/>
</dbReference>
<dbReference type="Proteomes" id="UP000004221">
    <property type="component" value="Unassembled WGS sequence"/>
</dbReference>
<dbReference type="FunFam" id="1.10.287.3980:FF:000001">
    <property type="entry name" value="Mitochondrial ribosomal protein L34"/>
    <property type="match status" value="1"/>
</dbReference>
<dbReference type="NCBIfam" id="TIGR01030">
    <property type="entry name" value="rpmH_bact"/>
    <property type="match status" value="1"/>
</dbReference>
<evidence type="ECO:0000256" key="2">
    <source>
        <dbReference type="ARBA" id="ARBA00022980"/>
    </source>
</evidence>
<feature type="region of interest" description="Disordered" evidence="6">
    <location>
        <begin position="34"/>
        <end position="54"/>
    </location>
</feature>
<evidence type="ECO:0000313" key="7">
    <source>
        <dbReference type="EMBL" id="CCF83696.1"/>
    </source>
</evidence>
<comment type="caution">
    <text evidence="7">The sequence shown here is derived from an EMBL/GenBank/DDBJ whole genome shotgun (WGS) entry which is preliminary data.</text>
</comment>
<dbReference type="Gene3D" id="1.10.287.3980">
    <property type="match status" value="1"/>
</dbReference>
<organism evidence="7 8">
    <name type="scientific">Nitrolancea hollandica Lb</name>
    <dbReference type="NCBI Taxonomy" id="1129897"/>
    <lineage>
        <taxon>Bacteria</taxon>
        <taxon>Pseudomonadati</taxon>
        <taxon>Thermomicrobiota</taxon>
        <taxon>Thermomicrobia</taxon>
        <taxon>Sphaerobacterales</taxon>
        <taxon>Sphaerobacterineae</taxon>
        <taxon>Sphaerobacteraceae</taxon>
        <taxon>Nitrolancea</taxon>
    </lineage>
</organism>
<accession>I4EG84</accession>
<evidence type="ECO:0000256" key="5">
    <source>
        <dbReference type="HAMAP-Rule" id="MF_00391"/>
    </source>
</evidence>